<proteinExistence type="predicted"/>
<organism evidence="1 2">
    <name type="scientific">Candidatus Enterococcus wittei</name>
    <dbReference type="NCBI Taxonomy" id="1987383"/>
    <lineage>
        <taxon>Bacteria</taxon>
        <taxon>Bacillati</taxon>
        <taxon>Bacillota</taxon>
        <taxon>Bacilli</taxon>
        <taxon>Lactobacillales</taxon>
        <taxon>Enterococcaceae</taxon>
        <taxon>Enterococcus</taxon>
    </lineage>
</organism>
<dbReference type="EMBL" id="NGMO01000001">
    <property type="protein sequence ID" value="OTP12506.1"/>
    <property type="molecule type" value="Genomic_DNA"/>
</dbReference>
<reference evidence="1 2" key="1">
    <citation type="submission" date="2017-05" db="EMBL/GenBank/DDBJ databases">
        <title>The Genome Sequence of Enterococcus sp. 10A9_DIV0425.</title>
        <authorList>
            <consortium name="The Broad Institute Genomics Platform"/>
            <consortium name="The Broad Institute Genomic Center for Infectious Diseases"/>
            <person name="Earl A."/>
            <person name="Manson A."/>
            <person name="Schwartman J."/>
            <person name="Gilmore M."/>
            <person name="Abouelleil A."/>
            <person name="Cao P."/>
            <person name="Chapman S."/>
            <person name="Cusick C."/>
            <person name="Shea T."/>
            <person name="Young S."/>
            <person name="Neafsey D."/>
            <person name="Nusbaum C."/>
            <person name="Birren B."/>
        </authorList>
    </citation>
    <scope>NUCLEOTIDE SEQUENCE [LARGE SCALE GENOMIC DNA]</scope>
    <source>
        <strain evidence="1 2">10A9_DIV0425</strain>
    </source>
</reference>
<dbReference type="AlphaFoldDB" id="A0A2C9XSX7"/>
<name>A0A2C9XSX7_9ENTE</name>
<protein>
    <submittedName>
        <fullName evidence="1">Uncharacterized protein</fullName>
    </submittedName>
</protein>
<comment type="caution">
    <text evidence="1">The sequence shown here is derived from an EMBL/GenBank/DDBJ whole genome shotgun (WGS) entry which is preliminary data.</text>
</comment>
<keyword evidence="2" id="KW-1185">Reference proteome</keyword>
<accession>A0A2C9XSX7</accession>
<gene>
    <name evidence="1" type="ORF">A5844_000739</name>
</gene>
<dbReference type="Proteomes" id="UP000194933">
    <property type="component" value="Unassembled WGS sequence"/>
</dbReference>
<sequence>MDGTMIKLITITGINYAIIHLNIPVQTLL</sequence>
<evidence type="ECO:0000313" key="1">
    <source>
        <dbReference type="EMBL" id="OTP12506.1"/>
    </source>
</evidence>
<evidence type="ECO:0000313" key="2">
    <source>
        <dbReference type="Proteomes" id="UP000194933"/>
    </source>
</evidence>